<name>A0A380NGW5_9FIRM</name>
<dbReference type="Gene3D" id="3.30.43.10">
    <property type="entry name" value="Uridine Diphospho-n-acetylenolpyruvylglucosamine Reductase, domain 2"/>
    <property type="match status" value="1"/>
</dbReference>
<dbReference type="PANTHER" id="PTHR11748">
    <property type="entry name" value="D-LACTATE DEHYDROGENASE"/>
    <property type="match status" value="1"/>
</dbReference>
<gene>
    <name evidence="13" type="ORF">NCTC12020_00397</name>
</gene>
<evidence type="ECO:0000256" key="7">
    <source>
        <dbReference type="ARBA" id="ARBA00023002"/>
    </source>
</evidence>
<dbReference type="GO" id="GO:0071949">
    <property type="term" value="F:FAD binding"/>
    <property type="evidence" value="ECO:0007669"/>
    <property type="project" value="InterPro"/>
</dbReference>
<evidence type="ECO:0000256" key="4">
    <source>
        <dbReference type="ARBA" id="ARBA00022723"/>
    </source>
</evidence>
<dbReference type="InterPro" id="IPR036318">
    <property type="entry name" value="FAD-bd_PCMH-like_sf"/>
</dbReference>
<comment type="cofactor">
    <cofactor evidence="1">
        <name>FAD</name>
        <dbReference type="ChEBI" id="CHEBI:57692"/>
    </cofactor>
</comment>
<dbReference type="InterPro" id="IPR016164">
    <property type="entry name" value="FAD-linked_Oxase-like_C"/>
</dbReference>
<keyword evidence="14" id="KW-1185">Reference proteome</keyword>
<keyword evidence="5" id="KW-0274">FAD</keyword>
<evidence type="ECO:0000256" key="3">
    <source>
        <dbReference type="ARBA" id="ARBA00022630"/>
    </source>
</evidence>
<dbReference type="InterPro" id="IPR017900">
    <property type="entry name" value="4Fe4S_Fe_S_CS"/>
</dbReference>
<dbReference type="InterPro" id="IPR016167">
    <property type="entry name" value="FAD-bd_PCMH_sub1"/>
</dbReference>
<keyword evidence="9" id="KW-0411">Iron-sulfur</keyword>
<evidence type="ECO:0000256" key="1">
    <source>
        <dbReference type="ARBA" id="ARBA00001974"/>
    </source>
</evidence>
<dbReference type="PANTHER" id="PTHR11748:SF111">
    <property type="entry name" value="D-LACTATE DEHYDROGENASE, MITOCHONDRIAL-RELATED"/>
    <property type="match status" value="1"/>
</dbReference>
<organism evidence="13 14">
    <name type="scientific">Veillonella criceti</name>
    <dbReference type="NCBI Taxonomy" id="103891"/>
    <lineage>
        <taxon>Bacteria</taxon>
        <taxon>Bacillati</taxon>
        <taxon>Bacillota</taxon>
        <taxon>Negativicutes</taxon>
        <taxon>Veillonellales</taxon>
        <taxon>Veillonellaceae</taxon>
        <taxon>Veillonella</taxon>
    </lineage>
</organism>
<evidence type="ECO:0000256" key="5">
    <source>
        <dbReference type="ARBA" id="ARBA00022827"/>
    </source>
</evidence>
<dbReference type="Gene3D" id="3.30.465.10">
    <property type="match status" value="1"/>
</dbReference>
<reference evidence="13 14" key="1">
    <citation type="submission" date="2018-06" db="EMBL/GenBank/DDBJ databases">
        <authorList>
            <consortium name="Pathogen Informatics"/>
            <person name="Doyle S."/>
        </authorList>
    </citation>
    <scope>NUCLEOTIDE SEQUENCE [LARGE SCALE GENOMIC DNA]</scope>
    <source>
        <strain evidence="13 14">NCTC12020</strain>
    </source>
</reference>
<dbReference type="GO" id="GO:0051536">
    <property type="term" value="F:iron-sulfur cluster binding"/>
    <property type="evidence" value="ECO:0007669"/>
    <property type="project" value="UniProtKB-KW"/>
</dbReference>
<dbReference type="Gene3D" id="1.10.1060.10">
    <property type="entry name" value="Alpha-helical ferredoxin"/>
    <property type="match status" value="1"/>
</dbReference>
<dbReference type="PROSITE" id="PS51379">
    <property type="entry name" value="4FE4S_FER_2"/>
    <property type="match status" value="1"/>
</dbReference>
<dbReference type="InterPro" id="IPR017896">
    <property type="entry name" value="4Fe4S_Fe-S-bd"/>
</dbReference>
<evidence type="ECO:0000256" key="6">
    <source>
        <dbReference type="ARBA" id="ARBA00022946"/>
    </source>
</evidence>
<dbReference type="EC" id="1.1.2.4" evidence="10"/>
<dbReference type="Pfam" id="PF13183">
    <property type="entry name" value="Fer4_8"/>
    <property type="match status" value="1"/>
</dbReference>
<dbReference type="AlphaFoldDB" id="A0A380NGW5"/>
<protein>
    <recommendedName>
        <fullName evidence="10">D-lactate dehydrogenase (cytochrome)</fullName>
        <ecNumber evidence="10">1.1.2.4</ecNumber>
    </recommendedName>
</protein>
<evidence type="ECO:0000256" key="2">
    <source>
        <dbReference type="ARBA" id="ARBA00008000"/>
    </source>
</evidence>
<dbReference type="GO" id="GO:1903457">
    <property type="term" value="P:lactate catabolic process"/>
    <property type="evidence" value="ECO:0007669"/>
    <property type="project" value="TreeGrafter"/>
</dbReference>
<dbReference type="SUPFAM" id="SSF55103">
    <property type="entry name" value="FAD-linked oxidases, C-terminal domain"/>
    <property type="match status" value="1"/>
</dbReference>
<dbReference type="PROSITE" id="PS51387">
    <property type="entry name" value="FAD_PCMH"/>
    <property type="match status" value="1"/>
</dbReference>
<dbReference type="EMBL" id="UHIO01000001">
    <property type="protein sequence ID" value="SUP40810.1"/>
    <property type="molecule type" value="Genomic_DNA"/>
</dbReference>
<keyword evidence="3" id="KW-0285">Flavoprotein</keyword>
<comment type="similarity">
    <text evidence="2">Belongs to the FAD-binding oxidoreductase/transferase type 4 family.</text>
</comment>
<evidence type="ECO:0000259" key="11">
    <source>
        <dbReference type="PROSITE" id="PS51379"/>
    </source>
</evidence>
<dbReference type="Gene3D" id="3.30.70.2740">
    <property type="match status" value="1"/>
</dbReference>
<sequence>MSIQLKRDFDTFVSEAKKISPNRVFTDYLLRYAYGVDASCYSYLPKVVVKANTEAEVIQLVLLANRCGTPVTFRAAGSSLSGQCSSEDVLIVANDGFKFAQVLENGNAIRLACGVIGADANEALAPFGKKIGPDPATITTALVGGIFNNNSSGMCCGTAQNSYKTVRSMRVVLADGTVLDTGDDQSVNDFMRTHGKMVEDILNLRSDIMADNELVDLINRKYKIKNTTGYGINSLVDFENIVDILNHLFIGSEGTLGFVSEVTYNCVDDAKFKGCGLLFFEKLNDASRAVVALANMSREKVVAAEMMDYLSLKSVQQLPEVPSFVRGVPEGTSCILFQSESNDEATLDQNLEYIKEHLKDIPTVIPSLYSKEASEYNSWWMIRKGLLPIAAGLRRPGTTVITEDVCFKIEDFTDGIEMITELFHKYDFVDSGIIFGHALSGNVHFIITPDFNEQKEMDNFAALVKEMAERVAGVEGSIKAEHGTGRMVAPFVELEWGKKAYAVNRRIKEIFDPQRLLNPDVMITDDPDVYKKNLKAMNDIDPLYNMCMECGFCEKNCPSRNLTLTPRQRISLLREEQRLLKEGNTAMAAELKKGYEYYGVDTCAACSMCSQLCPLGIDTAQIAISMRKIDPKGRGLAQAIYNNFSTTLKAAKVGVTLGGVAGKVATKTLLAKISEDAHQLTGLTPYLPKTMPKANTYKLSNKRNPLFQKNVVYFSTCANRAFRQNQGYDDTRSLQQVFESLCDKAGYNVIYPPHIENLCCGLSFENYEEIDKQALADLTEALMKASEGGVYPVVIDHSACFNHAFKHIKGLKILDISEFLYTILPDLNVTKCNESVIVHKQCKVKTLHKGDYIENLARACTDKVFNIKSFACDGFAGQKGFFTPELNKCATKDLADEIKSYGCTLGVSSSSTCEIGLGENGGIPFVSIAYLLDRCSTRK</sequence>
<dbReference type="InterPro" id="IPR004113">
    <property type="entry name" value="FAD-bd_oxidored_4_C"/>
</dbReference>
<keyword evidence="7" id="KW-0560">Oxidoreductase</keyword>
<dbReference type="Pfam" id="PF01565">
    <property type="entry name" value="FAD_binding_4"/>
    <property type="match status" value="1"/>
</dbReference>
<dbReference type="InterPro" id="IPR006094">
    <property type="entry name" value="Oxid_FAD_bind_N"/>
</dbReference>
<keyword evidence="6" id="KW-0809">Transit peptide</keyword>
<evidence type="ECO:0000259" key="12">
    <source>
        <dbReference type="PROSITE" id="PS51387"/>
    </source>
</evidence>
<evidence type="ECO:0000256" key="9">
    <source>
        <dbReference type="ARBA" id="ARBA00023014"/>
    </source>
</evidence>
<feature type="domain" description="4Fe-4S ferredoxin-type" evidence="11">
    <location>
        <begin position="536"/>
        <end position="567"/>
    </location>
</feature>
<dbReference type="SUPFAM" id="SSF56176">
    <property type="entry name" value="FAD-binding/transporter-associated domain-like"/>
    <property type="match status" value="1"/>
</dbReference>
<evidence type="ECO:0000313" key="13">
    <source>
        <dbReference type="EMBL" id="SUP40810.1"/>
    </source>
</evidence>
<dbReference type="PROSITE" id="PS00198">
    <property type="entry name" value="4FE4S_FER_1"/>
    <property type="match status" value="2"/>
</dbReference>
<dbReference type="InterPro" id="IPR016171">
    <property type="entry name" value="Vanillyl_alc_oxidase_C-sub2"/>
</dbReference>
<dbReference type="GO" id="GO:0046872">
    <property type="term" value="F:metal ion binding"/>
    <property type="evidence" value="ECO:0007669"/>
    <property type="project" value="UniProtKB-KW"/>
</dbReference>
<dbReference type="Proteomes" id="UP000255367">
    <property type="component" value="Unassembled WGS sequence"/>
</dbReference>
<dbReference type="RefSeq" id="WP_115309647.1">
    <property type="nucleotide sequence ID" value="NZ_UHIO01000001.1"/>
</dbReference>
<evidence type="ECO:0000256" key="10">
    <source>
        <dbReference type="ARBA" id="ARBA00038897"/>
    </source>
</evidence>
<dbReference type="GO" id="GO:0008720">
    <property type="term" value="F:D-lactate dehydrogenase (NAD+) activity"/>
    <property type="evidence" value="ECO:0007669"/>
    <property type="project" value="TreeGrafter"/>
</dbReference>
<dbReference type="Pfam" id="PF02913">
    <property type="entry name" value="FAD-oxidase_C"/>
    <property type="match status" value="1"/>
</dbReference>
<accession>A0A380NGW5</accession>
<dbReference type="InterPro" id="IPR009051">
    <property type="entry name" value="Helical_ferredxn"/>
</dbReference>
<keyword evidence="4" id="KW-0479">Metal-binding</keyword>
<dbReference type="SUPFAM" id="SSF46548">
    <property type="entry name" value="alpha-helical ferredoxin"/>
    <property type="match status" value="1"/>
</dbReference>
<dbReference type="InterPro" id="IPR016169">
    <property type="entry name" value="FAD-bd_PCMH_sub2"/>
</dbReference>
<feature type="domain" description="FAD-binding PCMH-type" evidence="12">
    <location>
        <begin position="41"/>
        <end position="269"/>
    </location>
</feature>
<proteinExistence type="inferred from homology"/>
<dbReference type="OrthoDB" id="9767256at2"/>
<evidence type="ECO:0000256" key="8">
    <source>
        <dbReference type="ARBA" id="ARBA00023004"/>
    </source>
</evidence>
<keyword evidence="8" id="KW-0408">Iron</keyword>
<dbReference type="Gene3D" id="1.10.45.10">
    <property type="entry name" value="Vanillyl-alcohol Oxidase, Chain A, domain 4"/>
    <property type="match status" value="1"/>
</dbReference>
<dbReference type="InterPro" id="IPR016166">
    <property type="entry name" value="FAD-bd_PCMH"/>
</dbReference>
<evidence type="ECO:0000313" key="14">
    <source>
        <dbReference type="Proteomes" id="UP000255367"/>
    </source>
</evidence>
<dbReference type="GO" id="GO:0004458">
    <property type="term" value="F:D-lactate dehydrogenase (cytochrome) activity"/>
    <property type="evidence" value="ECO:0007669"/>
    <property type="project" value="UniProtKB-EC"/>
</dbReference>